<dbReference type="Proteomes" id="UP001461498">
    <property type="component" value="Unassembled WGS sequence"/>
</dbReference>
<dbReference type="GO" id="GO:0005774">
    <property type="term" value="C:vacuolar membrane"/>
    <property type="evidence" value="ECO:0007669"/>
    <property type="project" value="TreeGrafter"/>
</dbReference>
<keyword evidence="2 5" id="KW-0812">Transmembrane</keyword>
<feature type="transmembrane region" description="Helical" evidence="5">
    <location>
        <begin position="25"/>
        <end position="47"/>
    </location>
</feature>
<feature type="transmembrane region" description="Helical" evidence="5">
    <location>
        <begin position="230"/>
        <end position="250"/>
    </location>
</feature>
<feature type="transmembrane region" description="Helical" evidence="5">
    <location>
        <begin position="308"/>
        <end position="330"/>
    </location>
</feature>
<dbReference type="EMBL" id="JAPXFL010000010">
    <property type="protein sequence ID" value="KAK9500906.1"/>
    <property type="molecule type" value="Genomic_DNA"/>
</dbReference>
<dbReference type="GO" id="GO:0015179">
    <property type="term" value="F:L-amino acid transmembrane transporter activity"/>
    <property type="evidence" value="ECO:0007669"/>
    <property type="project" value="TreeGrafter"/>
</dbReference>
<feature type="transmembrane region" description="Helical" evidence="5">
    <location>
        <begin position="382"/>
        <end position="408"/>
    </location>
</feature>
<feature type="transmembrane region" description="Helical" evidence="5">
    <location>
        <begin position="153"/>
        <end position="171"/>
    </location>
</feature>
<evidence type="ECO:0000256" key="1">
    <source>
        <dbReference type="ARBA" id="ARBA00004141"/>
    </source>
</evidence>
<protein>
    <recommendedName>
        <fullName evidence="6">Amino acid transporter transmembrane domain-containing protein</fullName>
    </recommendedName>
</protein>
<evidence type="ECO:0000313" key="7">
    <source>
        <dbReference type="EMBL" id="KAK9500906.1"/>
    </source>
</evidence>
<feature type="transmembrane region" description="Helical" evidence="5">
    <location>
        <begin position="89"/>
        <end position="109"/>
    </location>
</feature>
<gene>
    <name evidence="7" type="ORF">O3M35_002071</name>
</gene>
<keyword evidence="4 5" id="KW-0472">Membrane</keyword>
<keyword evidence="8" id="KW-1185">Reference proteome</keyword>
<name>A0AAW1CR65_9HEMI</name>
<reference evidence="7 8" key="1">
    <citation type="submission" date="2022-12" db="EMBL/GenBank/DDBJ databases">
        <title>Chromosome-level genome assembly of true bugs.</title>
        <authorList>
            <person name="Ma L."/>
            <person name="Li H."/>
        </authorList>
    </citation>
    <scope>NUCLEOTIDE SEQUENCE [LARGE SCALE GENOMIC DNA]</scope>
    <source>
        <strain evidence="7">Lab_2022b</strain>
    </source>
</reference>
<evidence type="ECO:0000259" key="6">
    <source>
        <dbReference type="Pfam" id="PF01490"/>
    </source>
</evidence>
<feature type="transmembrane region" description="Helical" evidence="5">
    <location>
        <begin position="336"/>
        <end position="361"/>
    </location>
</feature>
<proteinExistence type="predicted"/>
<dbReference type="PANTHER" id="PTHR22950">
    <property type="entry name" value="AMINO ACID TRANSPORTER"/>
    <property type="match status" value="1"/>
</dbReference>
<evidence type="ECO:0000256" key="5">
    <source>
        <dbReference type="SAM" id="Phobius"/>
    </source>
</evidence>
<feature type="transmembrane region" description="Helical" evidence="5">
    <location>
        <begin position="270"/>
        <end position="296"/>
    </location>
</feature>
<organism evidence="7 8">
    <name type="scientific">Rhynocoris fuscipes</name>
    <dbReference type="NCBI Taxonomy" id="488301"/>
    <lineage>
        <taxon>Eukaryota</taxon>
        <taxon>Metazoa</taxon>
        <taxon>Ecdysozoa</taxon>
        <taxon>Arthropoda</taxon>
        <taxon>Hexapoda</taxon>
        <taxon>Insecta</taxon>
        <taxon>Pterygota</taxon>
        <taxon>Neoptera</taxon>
        <taxon>Paraneoptera</taxon>
        <taxon>Hemiptera</taxon>
        <taxon>Heteroptera</taxon>
        <taxon>Panheteroptera</taxon>
        <taxon>Cimicomorpha</taxon>
        <taxon>Reduviidae</taxon>
        <taxon>Harpactorinae</taxon>
        <taxon>Harpactorini</taxon>
        <taxon>Rhynocoris</taxon>
    </lineage>
</organism>
<evidence type="ECO:0000256" key="3">
    <source>
        <dbReference type="ARBA" id="ARBA00022989"/>
    </source>
</evidence>
<accession>A0AAW1CR65</accession>
<dbReference type="Pfam" id="PF01490">
    <property type="entry name" value="Aa_trans"/>
    <property type="match status" value="1"/>
</dbReference>
<comment type="subcellular location">
    <subcellularLocation>
        <location evidence="1">Membrane</location>
        <topology evidence="1">Multi-pass membrane protein</topology>
    </subcellularLocation>
</comment>
<dbReference type="AlphaFoldDB" id="A0AAW1CR65"/>
<comment type="caution">
    <text evidence="7">The sequence shown here is derived from an EMBL/GenBank/DDBJ whole genome shotgun (WGS) entry which is preliminary data.</text>
</comment>
<keyword evidence="3 5" id="KW-1133">Transmembrane helix</keyword>
<evidence type="ECO:0000256" key="4">
    <source>
        <dbReference type="ARBA" id="ARBA00023136"/>
    </source>
</evidence>
<feature type="transmembrane region" description="Helical" evidence="5">
    <location>
        <begin position="191"/>
        <end position="209"/>
    </location>
</feature>
<dbReference type="PANTHER" id="PTHR22950:SF349">
    <property type="entry name" value="AMINO ACID TRANSPORTER TRANSMEMBRANE DOMAIN-CONTAINING PROTEIN"/>
    <property type="match status" value="1"/>
</dbReference>
<evidence type="ECO:0000256" key="2">
    <source>
        <dbReference type="ARBA" id="ARBA00022692"/>
    </source>
</evidence>
<sequence length="418" mass="46345">MIHYLKGNIGSGVFAMGDALKNAGLLFGAIGIALLGSICLYNNHLLVNSSVEIKKKLKMPTEPNQPETIALCFEHGPLMFRRWHNSVRMIVKGFIIATQLGFCSIYFIFVSSSMQTVMKDHGYDYDLKVYSAMTLLPILLSAMIRSLKFLTPVSLLSNILMCCGVCLTFYLCSLDLPNVSERKLFADFSTIPLFFGTTIYAFEGISLVIPLHNEMKNQKLFRSTFGVMNIGQIFVIFLAVAMGVVAYLKYGDDVKGSVTLNFQPGTLSELVMSSVALAILLTYAIQFHVAIDLIWWDLVAARGPFRHMTLYELLLRVGLVLFTFIMANVVPHLNLFISLIGAMCSAALALVFPALCDIALRTCPIEEGRLQSKSTARQAWRFFLDAITLIIAITGFITGTFYSVVAIIEAFEQDFSSS</sequence>
<feature type="transmembrane region" description="Helical" evidence="5">
    <location>
        <begin position="129"/>
        <end position="146"/>
    </location>
</feature>
<dbReference type="InterPro" id="IPR013057">
    <property type="entry name" value="AA_transpt_TM"/>
</dbReference>
<feature type="domain" description="Amino acid transporter transmembrane" evidence="6">
    <location>
        <begin position="2"/>
        <end position="397"/>
    </location>
</feature>
<evidence type="ECO:0000313" key="8">
    <source>
        <dbReference type="Proteomes" id="UP001461498"/>
    </source>
</evidence>